<dbReference type="EMBL" id="CP159837">
    <property type="protein sequence ID" value="XCM39745.1"/>
    <property type="molecule type" value="Genomic_DNA"/>
</dbReference>
<dbReference type="Pfam" id="PF02397">
    <property type="entry name" value="Bac_transf"/>
    <property type="match status" value="1"/>
</dbReference>
<evidence type="ECO:0000256" key="2">
    <source>
        <dbReference type="ARBA" id="ARBA00006464"/>
    </source>
</evidence>
<proteinExistence type="inferred from homology"/>
<evidence type="ECO:0000256" key="4">
    <source>
        <dbReference type="ARBA" id="ARBA00022692"/>
    </source>
</evidence>
<keyword evidence="4 7" id="KW-0812">Transmembrane</keyword>
<gene>
    <name evidence="9" type="ORF">ABWT76_002695</name>
</gene>
<name>A0AAU8JNW7_9CYAN</name>
<dbReference type="PANTHER" id="PTHR30576">
    <property type="entry name" value="COLANIC BIOSYNTHESIS UDP-GLUCOSE LIPID CARRIER TRANSFERASE"/>
    <property type="match status" value="1"/>
</dbReference>
<keyword evidence="5 7" id="KW-1133">Transmembrane helix</keyword>
<dbReference type="InterPro" id="IPR003362">
    <property type="entry name" value="Bact_transf"/>
</dbReference>
<feature type="transmembrane region" description="Helical" evidence="7">
    <location>
        <begin position="21"/>
        <end position="45"/>
    </location>
</feature>
<evidence type="ECO:0000313" key="9">
    <source>
        <dbReference type="EMBL" id="XCM39745.1"/>
    </source>
</evidence>
<feature type="domain" description="Bacterial sugar transferase" evidence="8">
    <location>
        <begin position="280"/>
        <end position="469"/>
    </location>
</feature>
<dbReference type="GO" id="GO:0016780">
    <property type="term" value="F:phosphotransferase activity, for other substituted phosphate groups"/>
    <property type="evidence" value="ECO:0007669"/>
    <property type="project" value="TreeGrafter"/>
</dbReference>
<sequence length="475" mass="54216">MSKQQLDIRAPIITTLTRGTGIGWLRVAVVVLLDSLMISGAWILADQLGNTTETFNLLGGSDSQPAFLLPILVITLGICASSGIYGTDDKQRNYLNLLKSLTMAQVVLLMIGYLYEPEAVIARSTFLLSWFFTMTLVVVERLFLQLAIVSLRYKGLIRQRIGLVGTPKDIYQAQKFLQKAHQFKICDRQEIFAKQRQHDWSAMIQRLNRKEVNEVFICSQLSVTDQIFLYWELKSAGIHLRILPVGLELPIQWSEIKMVNGIPTMRFSSPPIIGGDYWLKRWFDLIAGSIILMCLSPILLAIAVGIKFDSPGPILYKQTRVGLKGRHFKVWKFRTMVANAEKLQQQLEAQNEMQGGVMFKMKDDPRVTRVGKFLRRYSLDELPQIFNVLRGEMSLVGPRPFPLRDVERFSAHHFIRQEVLPGITGLWQVSGRSDVVDFDDVFRLDLTYIQNWSIALDFRILFQTIKVVVAKEGAY</sequence>
<protein>
    <submittedName>
        <fullName evidence="9">Sugar transferase</fullName>
        <ecNumber evidence="9">2.7.8.-</ecNumber>
    </submittedName>
</protein>
<evidence type="ECO:0000256" key="1">
    <source>
        <dbReference type="ARBA" id="ARBA00004141"/>
    </source>
</evidence>
<evidence type="ECO:0000256" key="3">
    <source>
        <dbReference type="ARBA" id="ARBA00022679"/>
    </source>
</evidence>
<dbReference type="RefSeq" id="WP_354636265.1">
    <property type="nucleotide sequence ID" value="NZ_CP159837.1"/>
</dbReference>
<dbReference type="PANTHER" id="PTHR30576:SF23">
    <property type="entry name" value="GLUCOSYLTRANSFERASE"/>
    <property type="match status" value="1"/>
</dbReference>
<feature type="transmembrane region" description="Helical" evidence="7">
    <location>
        <begin position="285"/>
        <end position="306"/>
    </location>
</feature>
<keyword evidence="3 9" id="KW-0808">Transferase</keyword>
<dbReference type="Pfam" id="PF13727">
    <property type="entry name" value="CoA_binding_3"/>
    <property type="match status" value="1"/>
</dbReference>
<dbReference type="NCBIfam" id="TIGR03025">
    <property type="entry name" value="EPS_sugtrans"/>
    <property type="match status" value="1"/>
</dbReference>
<organism evidence="9">
    <name type="scientific">Planktothricoides raciborskii GIHE-MW2</name>
    <dbReference type="NCBI Taxonomy" id="2792601"/>
    <lineage>
        <taxon>Bacteria</taxon>
        <taxon>Bacillati</taxon>
        <taxon>Cyanobacteriota</taxon>
        <taxon>Cyanophyceae</taxon>
        <taxon>Oscillatoriophycideae</taxon>
        <taxon>Oscillatoriales</taxon>
        <taxon>Oscillatoriaceae</taxon>
        <taxon>Planktothricoides</taxon>
    </lineage>
</organism>
<dbReference type="EC" id="2.7.8.-" evidence="9"/>
<dbReference type="AlphaFoldDB" id="A0AAU8JNW7"/>
<evidence type="ECO:0000256" key="5">
    <source>
        <dbReference type="ARBA" id="ARBA00022989"/>
    </source>
</evidence>
<evidence type="ECO:0000259" key="8">
    <source>
        <dbReference type="Pfam" id="PF02397"/>
    </source>
</evidence>
<accession>A0AAU8JNW7</accession>
<reference evidence="9" key="1">
    <citation type="submission" date="2024-07" db="EMBL/GenBank/DDBJ databases">
        <authorList>
            <person name="Kim Y.J."/>
            <person name="Jeong J.Y."/>
        </authorList>
    </citation>
    <scope>NUCLEOTIDE SEQUENCE</scope>
    <source>
        <strain evidence="9">GIHE-MW2</strain>
    </source>
</reference>
<feature type="transmembrane region" description="Helical" evidence="7">
    <location>
        <begin position="65"/>
        <end position="85"/>
    </location>
</feature>
<feature type="transmembrane region" description="Helical" evidence="7">
    <location>
        <begin position="127"/>
        <end position="151"/>
    </location>
</feature>
<keyword evidence="6 7" id="KW-0472">Membrane</keyword>
<comment type="similarity">
    <text evidence="2">Belongs to the bacterial sugar transferase family.</text>
</comment>
<dbReference type="InterPro" id="IPR017475">
    <property type="entry name" value="EPS_sugar_tfrase"/>
</dbReference>
<evidence type="ECO:0000256" key="7">
    <source>
        <dbReference type="SAM" id="Phobius"/>
    </source>
</evidence>
<evidence type="ECO:0000256" key="6">
    <source>
        <dbReference type="ARBA" id="ARBA00023136"/>
    </source>
</evidence>
<feature type="transmembrane region" description="Helical" evidence="7">
    <location>
        <begin position="97"/>
        <end position="115"/>
    </location>
</feature>
<comment type="subcellular location">
    <subcellularLocation>
        <location evidence="1">Membrane</location>
        <topology evidence="1">Multi-pass membrane protein</topology>
    </subcellularLocation>
</comment>
<dbReference type="GO" id="GO:0016020">
    <property type="term" value="C:membrane"/>
    <property type="evidence" value="ECO:0007669"/>
    <property type="project" value="UniProtKB-SubCell"/>
</dbReference>